<evidence type="ECO:0000256" key="2">
    <source>
        <dbReference type="SAM" id="MobiDB-lite"/>
    </source>
</evidence>
<keyword evidence="4" id="KW-1185">Reference proteome</keyword>
<dbReference type="InParanoid" id="A0A2P6MX04"/>
<feature type="coiled-coil region" evidence="1">
    <location>
        <begin position="30"/>
        <end position="138"/>
    </location>
</feature>
<reference evidence="3 4" key="1">
    <citation type="journal article" date="2018" name="Genome Biol. Evol.">
        <title>Multiple Roots of Fruiting Body Formation in Amoebozoa.</title>
        <authorList>
            <person name="Hillmann F."/>
            <person name="Forbes G."/>
            <person name="Novohradska S."/>
            <person name="Ferling I."/>
            <person name="Riege K."/>
            <person name="Groth M."/>
            <person name="Westermann M."/>
            <person name="Marz M."/>
            <person name="Spaller T."/>
            <person name="Winckler T."/>
            <person name="Schaap P."/>
            <person name="Glockner G."/>
        </authorList>
    </citation>
    <scope>NUCLEOTIDE SEQUENCE [LARGE SCALE GENOMIC DNA]</scope>
    <source>
        <strain evidence="3 4">Jena</strain>
    </source>
</reference>
<feature type="coiled-coil region" evidence="1">
    <location>
        <begin position="191"/>
        <end position="225"/>
    </location>
</feature>
<evidence type="ECO:0000313" key="4">
    <source>
        <dbReference type="Proteomes" id="UP000241769"/>
    </source>
</evidence>
<protein>
    <submittedName>
        <fullName evidence="3">Uncharacterized protein</fullName>
    </submittedName>
</protein>
<keyword evidence="1" id="KW-0175">Coiled coil</keyword>
<feature type="coiled-coil region" evidence="1">
    <location>
        <begin position="263"/>
        <end position="348"/>
    </location>
</feature>
<accession>A0A2P6MX04</accession>
<comment type="caution">
    <text evidence="3">The sequence shown here is derived from an EMBL/GenBank/DDBJ whole genome shotgun (WGS) entry which is preliminary data.</text>
</comment>
<organism evidence="3 4">
    <name type="scientific">Planoprotostelium fungivorum</name>
    <dbReference type="NCBI Taxonomy" id="1890364"/>
    <lineage>
        <taxon>Eukaryota</taxon>
        <taxon>Amoebozoa</taxon>
        <taxon>Evosea</taxon>
        <taxon>Variosea</taxon>
        <taxon>Cavosteliida</taxon>
        <taxon>Cavosteliaceae</taxon>
        <taxon>Planoprotostelium</taxon>
    </lineage>
</organism>
<evidence type="ECO:0000256" key="1">
    <source>
        <dbReference type="SAM" id="Coils"/>
    </source>
</evidence>
<dbReference type="Proteomes" id="UP000241769">
    <property type="component" value="Unassembled WGS sequence"/>
</dbReference>
<evidence type="ECO:0000313" key="3">
    <source>
        <dbReference type="EMBL" id="PRP76238.1"/>
    </source>
</evidence>
<name>A0A2P6MX04_9EUKA</name>
<sequence>MDLFADLEKDLADFGALVTKSKAAPPPPEETRLKAALAEEENQRVELQKALGDANIKISEQDAKLKRLVEGIKEEREMQQKEYDQVMDRAESAEDRAEMLETKLMKLIDFVRNNPPASSTVEAEVQQLRERAQQSEDLAIERSKQMGSLEGIVSDLQRQVMEGDEERQSLWTELGNERMTRMELEAKLHQLSDISIERDSLHAKVRQLEKENIILSSQLSETRSDLEIQLKTREKSTDTRTITVDDEYKAKMTKFLQMIQMERQETDEKIRDGEVEIQKLKTQIEAMQNSHNQMIQTLREQHIQEDTQKAERENSNMSVALQQKISRNEELERKVQKLETNLALYQTGRKVTPTSSFDLTNSLDRKKAQLTPTPSFELTSSLDAPASAVELTNEIKKGLQLKKPSPLKTELLQPVPDTASIAAMATDIVKDREMRSLYLRKQSLGSVKRSNRLSIVLSELKGGIVDPAPTPSSPTKTEETTS</sequence>
<feature type="region of interest" description="Disordered" evidence="2">
    <location>
        <begin position="463"/>
        <end position="482"/>
    </location>
</feature>
<proteinExistence type="predicted"/>
<dbReference type="AlphaFoldDB" id="A0A2P6MX04"/>
<dbReference type="EMBL" id="MDYQ01000338">
    <property type="protein sequence ID" value="PRP76238.1"/>
    <property type="molecule type" value="Genomic_DNA"/>
</dbReference>
<gene>
    <name evidence="3" type="ORF">PROFUN_15305</name>
</gene>